<evidence type="ECO:0000313" key="1">
    <source>
        <dbReference type="EMBL" id="CAF1276710.1"/>
    </source>
</evidence>
<dbReference type="EMBL" id="CAJNOR010002312">
    <property type="protein sequence ID" value="CAF1276710.1"/>
    <property type="molecule type" value="Genomic_DNA"/>
</dbReference>
<dbReference type="Gene3D" id="3.60.10.10">
    <property type="entry name" value="Endonuclease/exonuclease/phosphatase"/>
    <property type="match status" value="1"/>
</dbReference>
<evidence type="ECO:0000313" key="4">
    <source>
        <dbReference type="Proteomes" id="UP000663852"/>
    </source>
</evidence>
<gene>
    <name evidence="2" type="ORF">EDS130_LOCUS34114</name>
    <name evidence="1" type="ORF">XAT740_LOCUS27593</name>
</gene>
<comment type="caution">
    <text evidence="2">The sequence shown here is derived from an EMBL/GenBank/DDBJ whole genome shotgun (WGS) entry which is preliminary data.</text>
</comment>
<dbReference type="Proteomes" id="UP000663828">
    <property type="component" value="Unassembled WGS sequence"/>
</dbReference>
<dbReference type="EMBL" id="CAJNOJ010000281">
    <property type="protein sequence ID" value="CAF1366297.1"/>
    <property type="molecule type" value="Genomic_DNA"/>
</dbReference>
<name>A0A815IHY3_ADIRI</name>
<dbReference type="InterPro" id="IPR036691">
    <property type="entry name" value="Endo/exonu/phosph_ase_sf"/>
</dbReference>
<keyword evidence="3" id="KW-1185">Reference proteome</keyword>
<accession>A0A815IHY3</accession>
<dbReference type="AlphaFoldDB" id="A0A815IHY3"/>
<reference evidence="2" key="1">
    <citation type="submission" date="2021-02" db="EMBL/GenBank/DDBJ databases">
        <authorList>
            <person name="Nowell W R."/>
        </authorList>
    </citation>
    <scope>NUCLEOTIDE SEQUENCE</scope>
</reference>
<dbReference type="Proteomes" id="UP000663852">
    <property type="component" value="Unassembled WGS sequence"/>
</dbReference>
<evidence type="ECO:0000313" key="3">
    <source>
        <dbReference type="Proteomes" id="UP000663828"/>
    </source>
</evidence>
<proteinExistence type="predicted"/>
<organism evidence="2 4">
    <name type="scientific">Adineta ricciae</name>
    <name type="common">Rotifer</name>
    <dbReference type="NCBI Taxonomy" id="249248"/>
    <lineage>
        <taxon>Eukaryota</taxon>
        <taxon>Metazoa</taxon>
        <taxon>Spiralia</taxon>
        <taxon>Gnathifera</taxon>
        <taxon>Rotifera</taxon>
        <taxon>Eurotatoria</taxon>
        <taxon>Bdelloidea</taxon>
        <taxon>Adinetida</taxon>
        <taxon>Adinetidae</taxon>
        <taxon>Adineta</taxon>
    </lineage>
</organism>
<protein>
    <recommendedName>
        <fullName evidence="5">Endonuclease/exonuclease/phosphatase domain-containing protein</fullName>
    </recommendedName>
</protein>
<sequence length="124" mass="14539">MYPTKPNPSLPRSVGSKRRSRRLRWALLEKIPRESELMIRQSPVFEKAATRRLKPKNLKNQKKILHKTIAISTYNVRTLKQTGKLHQLIYGCNKNNIDLVAVQEHRWQTSEQTNTAYQTLNDET</sequence>
<evidence type="ECO:0000313" key="2">
    <source>
        <dbReference type="EMBL" id="CAF1366297.1"/>
    </source>
</evidence>
<evidence type="ECO:0008006" key="5">
    <source>
        <dbReference type="Google" id="ProtNLM"/>
    </source>
</evidence>